<evidence type="ECO:0000256" key="1">
    <source>
        <dbReference type="SAM" id="MobiDB-lite"/>
    </source>
</evidence>
<dbReference type="Proteomes" id="UP000193411">
    <property type="component" value="Unassembled WGS sequence"/>
</dbReference>
<gene>
    <name evidence="2" type="ORF">BCR44DRAFT_1438028</name>
</gene>
<accession>A0A1Y2HFZ6</accession>
<reference evidence="2 3" key="1">
    <citation type="submission" date="2016-07" db="EMBL/GenBank/DDBJ databases">
        <title>Pervasive Adenine N6-methylation of Active Genes in Fungi.</title>
        <authorList>
            <consortium name="DOE Joint Genome Institute"/>
            <person name="Mondo S.J."/>
            <person name="Dannebaum R.O."/>
            <person name="Kuo R.C."/>
            <person name="Labutti K."/>
            <person name="Haridas S."/>
            <person name="Kuo A."/>
            <person name="Salamov A."/>
            <person name="Ahrendt S.R."/>
            <person name="Lipzen A."/>
            <person name="Sullivan W."/>
            <person name="Andreopoulos W.B."/>
            <person name="Clum A."/>
            <person name="Lindquist E."/>
            <person name="Daum C."/>
            <person name="Ramamoorthy G.K."/>
            <person name="Gryganskyi A."/>
            <person name="Culley D."/>
            <person name="Magnuson J.K."/>
            <person name="James T.Y."/>
            <person name="O'Malley M.A."/>
            <person name="Stajich J.E."/>
            <person name="Spatafora J.W."/>
            <person name="Visel A."/>
            <person name="Grigoriev I.V."/>
        </authorList>
    </citation>
    <scope>NUCLEOTIDE SEQUENCE [LARGE SCALE GENOMIC DNA]</scope>
    <source>
        <strain evidence="2 3">PL171</strain>
    </source>
</reference>
<evidence type="ECO:0000313" key="3">
    <source>
        <dbReference type="Proteomes" id="UP000193411"/>
    </source>
</evidence>
<feature type="non-terminal residue" evidence="2">
    <location>
        <position position="73"/>
    </location>
</feature>
<name>A0A1Y2HFZ6_9FUNG</name>
<feature type="compositionally biased region" description="Polar residues" evidence="1">
    <location>
        <begin position="1"/>
        <end position="16"/>
    </location>
</feature>
<dbReference type="EMBL" id="MCFL01000035">
    <property type="protein sequence ID" value="ORZ33469.1"/>
    <property type="molecule type" value="Genomic_DNA"/>
</dbReference>
<feature type="region of interest" description="Disordered" evidence="1">
    <location>
        <begin position="1"/>
        <end position="25"/>
    </location>
</feature>
<keyword evidence="3" id="KW-1185">Reference proteome</keyword>
<evidence type="ECO:0000313" key="2">
    <source>
        <dbReference type="EMBL" id="ORZ33469.1"/>
    </source>
</evidence>
<comment type="caution">
    <text evidence="2">The sequence shown here is derived from an EMBL/GenBank/DDBJ whole genome shotgun (WGS) entry which is preliminary data.</text>
</comment>
<proteinExistence type="predicted"/>
<protein>
    <submittedName>
        <fullName evidence="2">Uncharacterized protein</fullName>
    </submittedName>
</protein>
<sequence length="73" mass="7752">MIASHHTVTGTPTSMDAQEHRAAPIHKTRPQVKLLHVMMLADVIHQGILAAQANGSISGDSSATTFSLAHMQP</sequence>
<organism evidence="2 3">
    <name type="scientific">Catenaria anguillulae PL171</name>
    <dbReference type="NCBI Taxonomy" id="765915"/>
    <lineage>
        <taxon>Eukaryota</taxon>
        <taxon>Fungi</taxon>
        <taxon>Fungi incertae sedis</taxon>
        <taxon>Blastocladiomycota</taxon>
        <taxon>Blastocladiomycetes</taxon>
        <taxon>Blastocladiales</taxon>
        <taxon>Catenariaceae</taxon>
        <taxon>Catenaria</taxon>
    </lineage>
</organism>
<dbReference type="AlphaFoldDB" id="A0A1Y2HFZ6"/>